<keyword evidence="7 8" id="KW-0998">Cell outer membrane</keyword>
<keyword evidence="4 8" id="KW-0812">Transmembrane</keyword>
<evidence type="ECO:0000313" key="10">
    <source>
        <dbReference type="EMBL" id="VFB13698.1"/>
    </source>
</evidence>
<proteinExistence type="inferred from homology"/>
<evidence type="ECO:0000256" key="5">
    <source>
        <dbReference type="ARBA" id="ARBA00022729"/>
    </source>
</evidence>
<dbReference type="InterPro" id="IPR036942">
    <property type="entry name" value="Beta-barrel_TonB_sf"/>
</dbReference>
<dbReference type="RefSeq" id="WP_131751987.1">
    <property type="nucleotide sequence ID" value="NZ_CAACYH010000004.1"/>
</dbReference>
<dbReference type="Pfam" id="PF13715">
    <property type="entry name" value="CarbopepD_reg_2"/>
    <property type="match status" value="1"/>
</dbReference>
<dbReference type="Gene3D" id="2.60.40.1120">
    <property type="entry name" value="Carboxypeptidase-like, regulatory domain"/>
    <property type="match status" value="1"/>
</dbReference>
<keyword evidence="3 8" id="KW-1134">Transmembrane beta strand</keyword>
<evidence type="ECO:0000313" key="11">
    <source>
        <dbReference type="Proteomes" id="UP000396835"/>
    </source>
</evidence>
<keyword evidence="5 9" id="KW-0732">Signal</keyword>
<dbReference type="GO" id="GO:0009279">
    <property type="term" value="C:cell outer membrane"/>
    <property type="evidence" value="ECO:0007669"/>
    <property type="project" value="UniProtKB-SubCell"/>
</dbReference>
<sequence length="1015" mass="112784">MKLFLFVFLAVCSFPLSLFSQSEGHVLQGHITDSEGEPLPGATVRVQGLTIGTSADADGHYVLSGKWKKGDFIRFSFVGMKEVRIRYSGQKQLDVVMQQDAHALGEVLVVARQNINELDIRAKSGVVQRVDMVRLNSKPMINMPLALQGAVPGLVVTNTGDLGQKPKIRIRGNSSFRKGDTVNEPLYVKDGQVISSETFLTLNPMEIKEIKVLKDAVACALYGVKAANGVIEITSLRGNPEGRITTNYSLNMGITTRGRRGIEMMDTEEKLELERRLQNPIAPGYLYSEDYIRRYHAGSPDLDKMIASGKAVLDSLRMIHTDWFDELIRLNTYQSHSLGVRGGTDKTSYSISAGYARQGGRIEGNNTQRFTASLSLDQQLGRLGYLSLSTNAGYGRTDTPNGSDEVPTDLVYKLNPYETKKGRLYSFPKGNYTYDDLLHQYQKEATDKRGGVSGSINLKPLKELSVDAVAGIDILLNEEMAIVPSTSIKERNSYEKAEALGKLTKSKQVTTNVSSNIRATYNKVMGDKHDVTIGANFDYYMTDIDRVDITGYGVGTLMSPAAINHSLTGYRRPAVGSFKEKTAQMGVGIVAGYSYDATYDLFATYKADASSVLPKEKRWNGAWAVGVGWTPSRYVFLKENRVLTRLNLRASYGRIANLAGVSADATIGTFSYSTNFYSTARLLQLRALYNLDLKPEQTTSSDFSLSVELCRRISLEANVYRRETSDALLDVPIPLSNGFQTMKRNIGVLRNEGYEFSALFKVLDGKDWRLSLRGSLAYNRNKVVDLYYTDRLYISEEALIPDYEVGKPYDILFGLKSLGINPITGLPVFQGANGEEVPAIQGVSKENIVSLGHGTPPYSGSLNLSLSYRNFDFDMDFYYVFGGIRTYNYTYIRSQDKAYLNAAKGQLQNMWFERGDKGKRYHSPFYSSTAIHSLDFPNTRTVGKSDFLRLSMLSVRYRVPGAFLQKHFNFVKYANVAFQASNLFTLTPYGESDPETGSLAGTLQPVLTLNLSLTF</sequence>
<feature type="signal peptide" evidence="9">
    <location>
        <begin position="1"/>
        <end position="20"/>
    </location>
</feature>
<dbReference type="InterPro" id="IPR039426">
    <property type="entry name" value="TonB-dep_rcpt-like"/>
</dbReference>
<keyword evidence="2 8" id="KW-0813">Transport</keyword>
<evidence type="ECO:0000256" key="4">
    <source>
        <dbReference type="ARBA" id="ARBA00022692"/>
    </source>
</evidence>
<dbReference type="AlphaFoldDB" id="A0A449I2T0"/>
<organism evidence="10 11">
    <name type="scientific">Prevotella heparinolytica</name>
    <dbReference type="NCBI Taxonomy" id="28113"/>
    <lineage>
        <taxon>Bacteria</taxon>
        <taxon>Pseudomonadati</taxon>
        <taxon>Bacteroidota</taxon>
        <taxon>Bacteroidia</taxon>
        <taxon>Bacteroidales</taxon>
        <taxon>Bacteroidaceae</taxon>
        <taxon>Bacteroides</taxon>
    </lineage>
</organism>
<dbReference type="InterPro" id="IPR008969">
    <property type="entry name" value="CarboxyPept-like_regulatory"/>
</dbReference>
<reference evidence="10 11" key="1">
    <citation type="submission" date="2019-02" db="EMBL/GenBank/DDBJ databases">
        <authorList>
            <consortium name="Pathogen Informatics"/>
        </authorList>
    </citation>
    <scope>NUCLEOTIDE SEQUENCE [LARGE SCALE GENOMIC DNA]</scope>
    <source>
        <strain evidence="10 11">3012STDY7078512</strain>
    </source>
</reference>
<evidence type="ECO:0000256" key="1">
    <source>
        <dbReference type="ARBA" id="ARBA00004571"/>
    </source>
</evidence>
<keyword evidence="6 8" id="KW-0472">Membrane</keyword>
<keyword evidence="10" id="KW-0675">Receptor</keyword>
<dbReference type="Gene3D" id="2.170.130.10">
    <property type="entry name" value="TonB-dependent receptor, plug domain"/>
    <property type="match status" value="1"/>
</dbReference>
<dbReference type="PANTHER" id="PTHR30069:SF29">
    <property type="entry name" value="HEMOGLOBIN AND HEMOGLOBIN-HAPTOGLOBIN-BINDING PROTEIN 1-RELATED"/>
    <property type="match status" value="1"/>
</dbReference>
<dbReference type="PROSITE" id="PS52016">
    <property type="entry name" value="TONB_DEPENDENT_REC_3"/>
    <property type="match status" value="1"/>
</dbReference>
<gene>
    <name evidence="10" type="ORF">NCTC7812_01226</name>
</gene>
<dbReference type="PANTHER" id="PTHR30069">
    <property type="entry name" value="TONB-DEPENDENT OUTER MEMBRANE RECEPTOR"/>
    <property type="match status" value="1"/>
</dbReference>
<dbReference type="SUPFAM" id="SSF56935">
    <property type="entry name" value="Porins"/>
    <property type="match status" value="1"/>
</dbReference>
<name>A0A449I2T0_9BACE</name>
<evidence type="ECO:0000256" key="9">
    <source>
        <dbReference type="SAM" id="SignalP"/>
    </source>
</evidence>
<dbReference type="SUPFAM" id="SSF49464">
    <property type="entry name" value="Carboxypeptidase regulatory domain-like"/>
    <property type="match status" value="1"/>
</dbReference>
<dbReference type="NCBIfam" id="TIGR04056">
    <property type="entry name" value="OMP_RagA_SusC"/>
    <property type="match status" value="1"/>
</dbReference>
<evidence type="ECO:0000256" key="2">
    <source>
        <dbReference type="ARBA" id="ARBA00022448"/>
    </source>
</evidence>
<dbReference type="EMBL" id="CAACYH010000004">
    <property type="protein sequence ID" value="VFB13698.1"/>
    <property type="molecule type" value="Genomic_DNA"/>
</dbReference>
<dbReference type="Gene3D" id="2.40.170.20">
    <property type="entry name" value="TonB-dependent receptor, beta-barrel domain"/>
    <property type="match status" value="1"/>
</dbReference>
<dbReference type="GO" id="GO:0044718">
    <property type="term" value="P:siderophore transmembrane transport"/>
    <property type="evidence" value="ECO:0007669"/>
    <property type="project" value="TreeGrafter"/>
</dbReference>
<comment type="subcellular location">
    <subcellularLocation>
        <location evidence="1 8">Cell outer membrane</location>
        <topology evidence="1 8">Multi-pass membrane protein</topology>
    </subcellularLocation>
</comment>
<protein>
    <submittedName>
        <fullName evidence="10">TonB-dependent receptor</fullName>
    </submittedName>
</protein>
<dbReference type="Proteomes" id="UP000396835">
    <property type="component" value="Unassembled WGS sequence"/>
</dbReference>
<dbReference type="InterPro" id="IPR023996">
    <property type="entry name" value="TonB-dep_OMP_SusC/RagA"/>
</dbReference>
<feature type="chain" id="PRO_5019353414" evidence="9">
    <location>
        <begin position="21"/>
        <end position="1015"/>
    </location>
</feature>
<dbReference type="GO" id="GO:0015344">
    <property type="term" value="F:siderophore uptake transmembrane transporter activity"/>
    <property type="evidence" value="ECO:0007669"/>
    <property type="project" value="TreeGrafter"/>
</dbReference>
<dbReference type="OrthoDB" id="1450546at2"/>
<evidence type="ECO:0000256" key="6">
    <source>
        <dbReference type="ARBA" id="ARBA00023136"/>
    </source>
</evidence>
<comment type="similarity">
    <text evidence="8">Belongs to the TonB-dependent receptor family.</text>
</comment>
<evidence type="ECO:0000256" key="3">
    <source>
        <dbReference type="ARBA" id="ARBA00022452"/>
    </source>
</evidence>
<evidence type="ECO:0000256" key="7">
    <source>
        <dbReference type="ARBA" id="ARBA00023237"/>
    </source>
</evidence>
<accession>A0A449I2T0</accession>
<evidence type="ECO:0000256" key="8">
    <source>
        <dbReference type="PROSITE-ProRule" id="PRU01360"/>
    </source>
</evidence>
<dbReference type="InterPro" id="IPR037066">
    <property type="entry name" value="Plug_dom_sf"/>
</dbReference>